<feature type="coiled-coil region" evidence="7">
    <location>
        <begin position="108"/>
        <end position="155"/>
    </location>
</feature>
<protein>
    <recommendedName>
        <fullName evidence="2">histidine kinase</fullName>
        <ecNumber evidence="2">2.7.13.3</ecNumber>
    </recommendedName>
</protein>
<feature type="domain" description="Histidine kinase" evidence="8">
    <location>
        <begin position="483"/>
        <end position="713"/>
    </location>
</feature>
<proteinExistence type="predicted"/>
<dbReference type="InterPro" id="IPR001789">
    <property type="entry name" value="Sig_transdc_resp-reg_receiver"/>
</dbReference>
<dbReference type="Gene3D" id="3.40.50.2300">
    <property type="match status" value="2"/>
</dbReference>
<accession>A0A1M6F5A0</accession>
<dbReference type="CDD" id="cd17555">
    <property type="entry name" value="REC_RssB-like"/>
    <property type="match status" value="1"/>
</dbReference>
<feature type="domain" description="PAC" evidence="11">
    <location>
        <begin position="393"/>
        <end position="444"/>
    </location>
</feature>
<evidence type="ECO:0000256" key="5">
    <source>
        <dbReference type="ARBA" id="ARBA00022777"/>
    </source>
</evidence>
<dbReference type="SUPFAM" id="SSF55874">
    <property type="entry name" value="ATPase domain of HSP90 chaperone/DNA topoisomerase II/histidine kinase"/>
    <property type="match status" value="1"/>
</dbReference>
<dbReference type="GO" id="GO:0005886">
    <property type="term" value="C:plasma membrane"/>
    <property type="evidence" value="ECO:0007669"/>
    <property type="project" value="TreeGrafter"/>
</dbReference>
<keyword evidence="4" id="KW-0808">Transferase</keyword>
<evidence type="ECO:0000256" key="4">
    <source>
        <dbReference type="ARBA" id="ARBA00022679"/>
    </source>
</evidence>
<dbReference type="CDD" id="cd00082">
    <property type="entry name" value="HisKA"/>
    <property type="match status" value="1"/>
</dbReference>
<dbReference type="InterPro" id="IPR029016">
    <property type="entry name" value="GAF-like_dom_sf"/>
</dbReference>
<dbReference type="Pfam" id="PF00072">
    <property type="entry name" value="Response_reg"/>
    <property type="match status" value="2"/>
</dbReference>
<dbReference type="Gene3D" id="3.30.565.10">
    <property type="entry name" value="Histidine kinase-like ATPase, C-terminal domain"/>
    <property type="match status" value="1"/>
</dbReference>
<dbReference type="PANTHER" id="PTHR43047">
    <property type="entry name" value="TWO-COMPONENT HISTIDINE PROTEIN KINASE"/>
    <property type="match status" value="1"/>
</dbReference>
<evidence type="ECO:0000313" key="12">
    <source>
        <dbReference type="EMBL" id="SHI92888.1"/>
    </source>
</evidence>
<dbReference type="SUPFAM" id="SSF55785">
    <property type="entry name" value="PYP-like sensor domain (PAS domain)"/>
    <property type="match status" value="1"/>
</dbReference>
<dbReference type="PANTHER" id="PTHR43047:SF72">
    <property type="entry name" value="OSMOSENSING HISTIDINE PROTEIN KINASE SLN1"/>
    <property type="match status" value="1"/>
</dbReference>
<evidence type="ECO:0000259" key="9">
    <source>
        <dbReference type="PROSITE" id="PS50110"/>
    </source>
</evidence>
<keyword evidence="13" id="KW-1185">Reference proteome</keyword>
<dbReference type="OrthoDB" id="5409084at2"/>
<evidence type="ECO:0000256" key="6">
    <source>
        <dbReference type="PROSITE-ProRule" id="PRU00169"/>
    </source>
</evidence>
<dbReference type="EMBL" id="FQZU01000003">
    <property type="protein sequence ID" value="SHI92888.1"/>
    <property type="molecule type" value="Genomic_DNA"/>
</dbReference>
<keyword evidence="5" id="KW-0418">Kinase</keyword>
<dbReference type="InterPro" id="IPR011006">
    <property type="entry name" value="CheY-like_superfamily"/>
</dbReference>
<feature type="domain" description="Response regulatory" evidence="9">
    <location>
        <begin position="759"/>
        <end position="876"/>
    </location>
</feature>
<dbReference type="Gene3D" id="3.30.450.40">
    <property type="match status" value="1"/>
</dbReference>
<dbReference type="InterPro" id="IPR004358">
    <property type="entry name" value="Sig_transdc_His_kin-like_C"/>
</dbReference>
<dbReference type="PROSITE" id="PS50113">
    <property type="entry name" value="PAC"/>
    <property type="match status" value="1"/>
</dbReference>
<dbReference type="RefSeq" id="WP_073472967.1">
    <property type="nucleotide sequence ID" value="NZ_FQZU01000003.1"/>
</dbReference>
<evidence type="ECO:0000256" key="7">
    <source>
        <dbReference type="SAM" id="Coils"/>
    </source>
</evidence>
<dbReference type="SUPFAM" id="SSF52172">
    <property type="entry name" value="CheY-like"/>
    <property type="match status" value="2"/>
</dbReference>
<dbReference type="PROSITE" id="PS50109">
    <property type="entry name" value="HIS_KIN"/>
    <property type="match status" value="1"/>
</dbReference>
<dbReference type="Pfam" id="PF00512">
    <property type="entry name" value="HisKA"/>
    <property type="match status" value="1"/>
</dbReference>
<name>A0A1M6F5A0_9BACT</name>
<dbReference type="InterPro" id="IPR005467">
    <property type="entry name" value="His_kinase_dom"/>
</dbReference>
<sequence length="886" mass="97433">MEGGPPKILTIDDEDAIRWSFASFLEDNGYEVLEAANGRLGVELFRREKPDLVLVDLRMPEMDGLEVLSILSKESPDVPLIVVSGAGVARDAVNALKMGAWDYIFKPIESLSILLHTVRKNLERAQLRKENKDYQENLEALVQERSEKLMEYSRRLKHITDCTLFFTACNTEDELCTMLLSALMENATAGQGRFFLRRDDVLVLKCSTDAKRPGWSIPLPDGQDALLDKLWSAGEAVIINAYEQGIGYLDAALEGCEGASLLLTPIFTPDKSILGLSIISKAADDPFSDADLELTALIATHGVEALKDINAARALTASEERFRALTENSSDITLIIGPDNTYTYASPSVFSAYGYKPEMVIGQYTSRNMHPKDVSMVEKALEKALTHPGRPIKLEGVRFRHRDGGWYWLEGVLNSQMDVPGVGGVVFSGRDVTERKASEQKLQDAYQQLEKKNVELQNAHELLEARARDLEVGSMYKSQFLANVSHELRTPLNSIILLSGILCENREKNLTDSDLECAQAIQSSGKALLLLINEVLDLSKIEAGKMAVNTSFFETKTFVQAIEREFLPLAKNKGLDFSVRMDADIPQNIQSDSQRLEQVLRNFISNALKFTKQGSVVLRVSRPRKEDALPGYPPGKCAAFSVTDSGIGIPQEKMEEIFEAFTQADGTTSREFGGTGLGLTISREIARLIGGAVRAESEPGAGSTFTLIIPEVYAAPADPPIVRPWEGVGAPGEPESAPPAKQEPLQLQPENERFFNGRLILLADRDMRHVFTLRKVLGDVGAKVIVARNAREILERLQENENVSLIIAEEALLSSDSYAPIKSIREEEAGKGIPLVVLSKKQDGPDCQSALEAGANACLAKPVNLNSLASRADLWPKGDNLHIEAL</sequence>
<organism evidence="12 13">
    <name type="scientific">Desulfatibacillum alkenivorans DSM 16219</name>
    <dbReference type="NCBI Taxonomy" id="1121393"/>
    <lineage>
        <taxon>Bacteria</taxon>
        <taxon>Pseudomonadati</taxon>
        <taxon>Thermodesulfobacteriota</taxon>
        <taxon>Desulfobacteria</taxon>
        <taxon>Desulfobacterales</taxon>
        <taxon>Desulfatibacillaceae</taxon>
        <taxon>Desulfatibacillum</taxon>
    </lineage>
</organism>
<evidence type="ECO:0000313" key="13">
    <source>
        <dbReference type="Proteomes" id="UP000183994"/>
    </source>
</evidence>
<dbReference type="PROSITE" id="PS50110">
    <property type="entry name" value="RESPONSE_REGULATORY"/>
    <property type="match status" value="2"/>
</dbReference>
<keyword evidence="3 6" id="KW-0597">Phosphoprotein</keyword>
<dbReference type="InterPro" id="IPR003594">
    <property type="entry name" value="HATPase_dom"/>
</dbReference>
<evidence type="ECO:0000256" key="2">
    <source>
        <dbReference type="ARBA" id="ARBA00012438"/>
    </source>
</evidence>
<evidence type="ECO:0000259" key="11">
    <source>
        <dbReference type="PROSITE" id="PS50113"/>
    </source>
</evidence>
<dbReference type="InterPro" id="IPR035965">
    <property type="entry name" value="PAS-like_dom_sf"/>
</dbReference>
<dbReference type="CDD" id="cd16922">
    <property type="entry name" value="HATPase_EvgS-ArcB-TorS-like"/>
    <property type="match status" value="1"/>
</dbReference>
<dbReference type="InterPro" id="IPR000014">
    <property type="entry name" value="PAS"/>
</dbReference>
<dbReference type="AlphaFoldDB" id="A0A1M6F5A0"/>
<dbReference type="SMART" id="SM00448">
    <property type="entry name" value="REC"/>
    <property type="match status" value="2"/>
</dbReference>
<dbReference type="InterPro" id="IPR003661">
    <property type="entry name" value="HisK_dim/P_dom"/>
</dbReference>
<dbReference type="GO" id="GO:0000155">
    <property type="term" value="F:phosphorelay sensor kinase activity"/>
    <property type="evidence" value="ECO:0007669"/>
    <property type="project" value="InterPro"/>
</dbReference>
<dbReference type="Pfam" id="PF08447">
    <property type="entry name" value="PAS_3"/>
    <property type="match status" value="1"/>
</dbReference>
<dbReference type="NCBIfam" id="TIGR00229">
    <property type="entry name" value="sensory_box"/>
    <property type="match status" value="1"/>
</dbReference>
<dbReference type="STRING" id="1121393.SAMN02745216_00727"/>
<dbReference type="SMART" id="SM00387">
    <property type="entry name" value="HATPase_c"/>
    <property type="match status" value="1"/>
</dbReference>
<dbReference type="SUPFAM" id="SSF47384">
    <property type="entry name" value="Homodimeric domain of signal transducing histidine kinase"/>
    <property type="match status" value="1"/>
</dbReference>
<dbReference type="InterPro" id="IPR049510">
    <property type="entry name" value="RssB-like_REC"/>
</dbReference>
<dbReference type="Gene3D" id="3.30.450.20">
    <property type="entry name" value="PAS domain"/>
    <property type="match status" value="1"/>
</dbReference>
<dbReference type="EC" id="2.7.13.3" evidence="2"/>
<evidence type="ECO:0000256" key="3">
    <source>
        <dbReference type="ARBA" id="ARBA00022553"/>
    </source>
</evidence>
<dbReference type="Proteomes" id="UP000183994">
    <property type="component" value="Unassembled WGS sequence"/>
</dbReference>
<evidence type="ECO:0000256" key="1">
    <source>
        <dbReference type="ARBA" id="ARBA00000085"/>
    </source>
</evidence>
<dbReference type="FunFam" id="3.30.565.10:FF:000010">
    <property type="entry name" value="Sensor histidine kinase RcsC"/>
    <property type="match status" value="1"/>
</dbReference>
<dbReference type="GO" id="GO:0009927">
    <property type="term" value="F:histidine phosphotransfer kinase activity"/>
    <property type="evidence" value="ECO:0007669"/>
    <property type="project" value="TreeGrafter"/>
</dbReference>
<feature type="domain" description="PAS" evidence="10">
    <location>
        <begin position="318"/>
        <end position="388"/>
    </location>
</feature>
<dbReference type="Gene3D" id="1.20.5.390">
    <property type="entry name" value="L1 transposable element, trimerization domain"/>
    <property type="match status" value="1"/>
</dbReference>
<evidence type="ECO:0000259" key="10">
    <source>
        <dbReference type="PROSITE" id="PS50112"/>
    </source>
</evidence>
<dbReference type="Pfam" id="PF02518">
    <property type="entry name" value="HATPase_c"/>
    <property type="match status" value="1"/>
</dbReference>
<dbReference type="InterPro" id="IPR013655">
    <property type="entry name" value="PAS_fold_3"/>
</dbReference>
<dbReference type="SMART" id="SM00091">
    <property type="entry name" value="PAS"/>
    <property type="match status" value="1"/>
</dbReference>
<reference evidence="13" key="1">
    <citation type="submission" date="2016-11" db="EMBL/GenBank/DDBJ databases">
        <authorList>
            <person name="Varghese N."/>
            <person name="Submissions S."/>
        </authorList>
    </citation>
    <scope>NUCLEOTIDE SEQUENCE [LARGE SCALE GENOMIC DNA]</scope>
    <source>
        <strain evidence="13">DSM 16219</strain>
    </source>
</reference>
<gene>
    <name evidence="12" type="ORF">SAMN02745216_00727</name>
</gene>
<comment type="catalytic activity">
    <reaction evidence="1">
        <text>ATP + protein L-histidine = ADP + protein N-phospho-L-histidine.</text>
        <dbReference type="EC" id="2.7.13.3"/>
    </reaction>
</comment>
<comment type="caution">
    <text evidence="6">Lacks conserved residue(s) required for the propagation of feature annotation.</text>
</comment>
<dbReference type="CDD" id="cd00130">
    <property type="entry name" value="PAS"/>
    <property type="match status" value="1"/>
</dbReference>
<dbReference type="Gene3D" id="1.10.287.130">
    <property type="match status" value="1"/>
</dbReference>
<evidence type="ECO:0000259" key="8">
    <source>
        <dbReference type="PROSITE" id="PS50109"/>
    </source>
</evidence>
<dbReference type="InterPro" id="IPR036890">
    <property type="entry name" value="HATPase_C_sf"/>
</dbReference>
<dbReference type="SUPFAM" id="SSF55781">
    <property type="entry name" value="GAF domain-like"/>
    <property type="match status" value="1"/>
</dbReference>
<keyword evidence="7" id="KW-0175">Coiled coil</keyword>
<feature type="modified residue" description="4-aspartylphosphate" evidence="6">
    <location>
        <position position="56"/>
    </location>
</feature>
<dbReference type="SMART" id="SM00388">
    <property type="entry name" value="HisKA"/>
    <property type="match status" value="1"/>
</dbReference>
<dbReference type="InterPro" id="IPR000700">
    <property type="entry name" value="PAS-assoc_C"/>
</dbReference>
<dbReference type="PROSITE" id="PS50112">
    <property type="entry name" value="PAS"/>
    <property type="match status" value="1"/>
</dbReference>
<dbReference type="InterPro" id="IPR036097">
    <property type="entry name" value="HisK_dim/P_sf"/>
</dbReference>
<dbReference type="PRINTS" id="PR00344">
    <property type="entry name" value="BCTRLSENSOR"/>
</dbReference>
<feature type="coiled-coil region" evidence="7">
    <location>
        <begin position="432"/>
        <end position="473"/>
    </location>
</feature>
<feature type="domain" description="Response regulatory" evidence="9">
    <location>
        <begin position="7"/>
        <end position="121"/>
    </location>
</feature>